<evidence type="ECO:0000313" key="2">
    <source>
        <dbReference type="EMBL" id="QTL97325.1"/>
    </source>
</evidence>
<organism evidence="2 3">
    <name type="scientific">Iocasia fonsfrigidae</name>
    <dbReference type="NCBI Taxonomy" id="2682810"/>
    <lineage>
        <taxon>Bacteria</taxon>
        <taxon>Bacillati</taxon>
        <taxon>Bacillota</taxon>
        <taxon>Clostridia</taxon>
        <taxon>Halanaerobiales</taxon>
        <taxon>Halanaerobiaceae</taxon>
        <taxon>Iocasia</taxon>
    </lineage>
</organism>
<name>A0A8A7KB61_9FIRM</name>
<dbReference type="KEGG" id="ifn:GM661_04660"/>
<sequence length="996" mass="114841">MGSNKEKESDFAFKKLPIDSERAVSDKELLTFTNLTNLKWEFLDYGNKKGDLPSEASLRLSEVLKDPERFAIRDAEGKIQDYVYIKNAKKEEDIDQEKKEEGIRELRQEAGIAMEYLEKDEGEFLKNWEVVYAADNYKLVTDYIDYLKGFFSSFTGESEGTGEGDDSDDSKRIKFPSRKDLERLNNTEKIIKLGFSLADAALSISCNYVGLDGTTPTNISKDIARNISKNTIRDVIQESESLVLQIIGTALLEVEKLEPKILLPVLKYVSSPISKYLREQCDYDVDKLIKDLENDSLSRVENVKLKRDIKKALESYNRAMNMEIIEKLTLFDTGFRVLVLRKGDNIVIAYKGEKTDDNKVLPAEFYNLHIVYQLLVQRDFFNEESRISFTGYQEGADLSFLNSLIVDENNFGTAHFFYNSIEKTAEYLNFTRNHLDKDYKSNIEIVISGSEDLSKAVAVRTFYAVIAVTLKGVKMAAGIASLKTVLLTLIIWQGIKAMAELVNAAKIRRIYDELQKLGLIKSNDKKEREGYLLKLENRIKGYITNEFMDSDYITLEIEGGKKVDIKKEDAIYLLSKEYDDDIIKDLQGNLEVEIIRSMSRVGSDAEKYILEEKEGIYQITEVFTQGLIYRKLDEEEQEDKLASGEVLTSIMEMMGGIQRNYINRAARIRFNYYDKGDFVSREAGDLIIKDNLLDLLDEIEESNQEVDSKIINYLKTIPESREIENLLKKATITVNELMDKLPGETLINEFIFMPYISKEGYLENELREEYIASVFKSMIQYHYEDQKKHYLDRIKYEKGEKVQYSDDFKKLFGEVDLSEELLQKMEEISNIIFVEKPYSQYDDYHAAFNHYRKVLEKLRSEKEKLENKYYKDGSEKMEGFKGLFTSIVGLITVNPAAEKGKTVMEYKYNPYDCITGGILEIIGLKEHTEEVAFFPEYDIFIRHTELGRKSLLAQGIDIKKGAKIEMKCSRGGKPIKTADLIKYCKKHERPKENLSG</sequence>
<reference evidence="2" key="1">
    <citation type="submission" date="2019-12" db="EMBL/GenBank/DDBJ databases">
        <authorList>
            <person name="zhang j."/>
            <person name="sun C.M."/>
        </authorList>
    </citation>
    <scope>NUCLEOTIDE SEQUENCE</scope>
    <source>
        <strain evidence="2">NS-1</strain>
    </source>
</reference>
<dbReference type="AlphaFoldDB" id="A0A8A7KB61"/>
<protein>
    <submittedName>
        <fullName evidence="2">Uncharacterized protein</fullName>
    </submittedName>
</protein>
<evidence type="ECO:0000256" key="1">
    <source>
        <dbReference type="SAM" id="Coils"/>
    </source>
</evidence>
<proteinExistence type="predicted"/>
<accession>A0A8A7KB61</accession>
<feature type="coiled-coil region" evidence="1">
    <location>
        <begin position="848"/>
        <end position="875"/>
    </location>
</feature>
<dbReference type="RefSeq" id="WP_230868955.1">
    <property type="nucleotide sequence ID" value="NZ_CP046640.1"/>
</dbReference>
<evidence type="ECO:0000313" key="3">
    <source>
        <dbReference type="Proteomes" id="UP000665020"/>
    </source>
</evidence>
<feature type="coiled-coil region" evidence="1">
    <location>
        <begin position="689"/>
        <end position="740"/>
    </location>
</feature>
<keyword evidence="3" id="KW-1185">Reference proteome</keyword>
<dbReference type="Proteomes" id="UP000665020">
    <property type="component" value="Chromosome"/>
</dbReference>
<dbReference type="EMBL" id="CP046640">
    <property type="protein sequence ID" value="QTL97325.1"/>
    <property type="molecule type" value="Genomic_DNA"/>
</dbReference>
<gene>
    <name evidence="2" type="ORF">GM661_04660</name>
</gene>
<keyword evidence="1" id="KW-0175">Coiled coil</keyword>